<dbReference type="AlphaFoldDB" id="A0A1H5R8N4"/>
<dbReference type="EMBL" id="FNUJ01000007">
    <property type="protein sequence ID" value="SEF34434.1"/>
    <property type="molecule type" value="Genomic_DNA"/>
</dbReference>
<sequence length="148" mass="17310">MAPEPVEDDDYFFGLDFIEKHNIRYNAWDMGVYEYPHGPRRLWAARIERRDAAGKMYDWAWITTTKPDATAPDWDDEIALKVRDAADGRLSFDAYITENLGDDARTSLNRNEYRMWVDATATWFEARDFLGWDAALIKSFFTVVPNEI</sequence>
<accession>A0A1H5R8N4</accession>
<dbReference type="RefSeq" id="WP_143051054.1">
    <property type="nucleotide sequence ID" value="NZ_FNUJ01000007.1"/>
</dbReference>
<reference evidence="2" key="1">
    <citation type="submission" date="2016-10" db="EMBL/GenBank/DDBJ databases">
        <authorList>
            <person name="Varghese N."/>
            <person name="Submissions S."/>
        </authorList>
    </citation>
    <scope>NUCLEOTIDE SEQUENCE [LARGE SCALE GENOMIC DNA]</scope>
    <source>
        <strain evidence="2">DSM 44654</strain>
    </source>
</reference>
<evidence type="ECO:0000313" key="2">
    <source>
        <dbReference type="Proteomes" id="UP000198878"/>
    </source>
</evidence>
<proteinExistence type="predicted"/>
<keyword evidence="2" id="KW-1185">Reference proteome</keyword>
<name>A0A1H5R8N4_9PSEU</name>
<evidence type="ECO:0000313" key="1">
    <source>
        <dbReference type="EMBL" id="SEF34434.1"/>
    </source>
</evidence>
<organism evidence="1 2">
    <name type="scientific">Amycolatopsis pretoriensis</name>
    <dbReference type="NCBI Taxonomy" id="218821"/>
    <lineage>
        <taxon>Bacteria</taxon>
        <taxon>Bacillati</taxon>
        <taxon>Actinomycetota</taxon>
        <taxon>Actinomycetes</taxon>
        <taxon>Pseudonocardiales</taxon>
        <taxon>Pseudonocardiaceae</taxon>
        <taxon>Amycolatopsis</taxon>
    </lineage>
</organism>
<protein>
    <submittedName>
        <fullName evidence="1">Uncharacterized protein</fullName>
    </submittedName>
</protein>
<dbReference type="STRING" id="218821.SAMN05421837_107387"/>
<dbReference type="Proteomes" id="UP000198878">
    <property type="component" value="Unassembled WGS sequence"/>
</dbReference>
<dbReference type="OrthoDB" id="9996967at2"/>
<gene>
    <name evidence="1" type="ORF">SAMN05421837_107387</name>
</gene>